<proteinExistence type="predicted"/>
<protein>
    <submittedName>
        <fullName evidence="1">Uncharacterized protein</fullName>
    </submittedName>
</protein>
<dbReference type="KEGG" id="cdet:87941356"/>
<dbReference type="EMBL" id="CP137307">
    <property type="protein sequence ID" value="WQF79839.1"/>
    <property type="molecule type" value="Genomic_DNA"/>
</dbReference>
<dbReference type="RefSeq" id="XP_062777063.1">
    <property type="nucleotide sequence ID" value="XM_062921012.1"/>
</dbReference>
<reference evidence="2" key="1">
    <citation type="journal article" date="2023" name="bioRxiv">
        <title>Complete genome of the Medicago anthracnose fungus, Colletotrichum destructivum, reveals a mini-chromosome-like region within a core chromosome.</title>
        <authorList>
            <person name="Lapalu N."/>
            <person name="Simon A."/>
            <person name="Lu A."/>
            <person name="Plaumann P.-L."/>
            <person name="Amselem J."/>
            <person name="Pigne S."/>
            <person name="Auger A."/>
            <person name="Koch C."/>
            <person name="Dallery J.-F."/>
            <person name="O'Connell R.J."/>
        </authorList>
    </citation>
    <scope>NUCLEOTIDE SEQUENCE [LARGE SCALE GENOMIC DNA]</scope>
    <source>
        <strain evidence="2">CBS 520.97</strain>
    </source>
</reference>
<dbReference type="GeneID" id="87941356"/>
<dbReference type="AlphaFoldDB" id="A0AAX4IA26"/>
<dbReference type="Proteomes" id="UP001322277">
    <property type="component" value="Chromosome 3"/>
</dbReference>
<accession>A0AAX4IA26</accession>
<organism evidence="1 2">
    <name type="scientific">Colletotrichum destructivum</name>
    <dbReference type="NCBI Taxonomy" id="34406"/>
    <lineage>
        <taxon>Eukaryota</taxon>
        <taxon>Fungi</taxon>
        <taxon>Dikarya</taxon>
        <taxon>Ascomycota</taxon>
        <taxon>Pezizomycotina</taxon>
        <taxon>Sordariomycetes</taxon>
        <taxon>Hypocreomycetidae</taxon>
        <taxon>Glomerellales</taxon>
        <taxon>Glomerellaceae</taxon>
        <taxon>Colletotrichum</taxon>
        <taxon>Colletotrichum destructivum species complex</taxon>
    </lineage>
</organism>
<name>A0AAX4IA26_9PEZI</name>
<gene>
    <name evidence="1" type="ORF">CDEST_04853</name>
</gene>
<sequence length="132" mass="14638">MTAPMPDRLYRYSVWRITIPDQALRSCYSSKEHLAPLSGRQCIVLGVDCLGGVAGRNVALPGTSMFRAIQSAPRIHPRAPKPAVKHLVGGSSSRPLRAAAHCRRRRLYCSLWDAAHNCIRMRAATVRCTCIR</sequence>
<evidence type="ECO:0000313" key="1">
    <source>
        <dbReference type="EMBL" id="WQF79839.1"/>
    </source>
</evidence>
<keyword evidence="2" id="KW-1185">Reference proteome</keyword>
<evidence type="ECO:0000313" key="2">
    <source>
        <dbReference type="Proteomes" id="UP001322277"/>
    </source>
</evidence>